<dbReference type="InterPro" id="IPR003709">
    <property type="entry name" value="VanY-like_core_dom"/>
</dbReference>
<accession>A0A916J6X8</accession>
<proteinExistence type="predicted"/>
<evidence type="ECO:0000313" key="3">
    <source>
        <dbReference type="Proteomes" id="UP000742786"/>
    </source>
</evidence>
<name>A0A916J6X8_9PROT</name>
<dbReference type="RefSeq" id="WP_220636171.1">
    <property type="nucleotide sequence ID" value="NZ_CAJQUM010000001.1"/>
</dbReference>
<dbReference type="InterPro" id="IPR009045">
    <property type="entry name" value="Zn_M74/Hedgehog-like"/>
</dbReference>
<dbReference type="EMBL" id="CAJQUM010000001">
    <property type="protein sequence ID" value="CAG4884310.1"/>
    <property type="molecule type" value="Genomic_DNA"/>
</dbReference>
<dbReference type="CDD" id="cd14845">
    <property type="entry name" value="L-Ala-D-Glu_peptidase_like"/>
    <property type="match status" value="1"/>
</dbReference>
<comment type="caution">
    <text evidence="2">The sequence shown here is derived from an EMBL/GenBank/DDBJ whole genome shotgun (WGS) entry which is preliminary data.</text>
</comment>
<dbReference type="Proteomes" id="UP000742786">
    <property type="component" value="Unassembled WGS sequence"/>
</dbReference>
<keyword evidence="3" id="KW-1185">Reference proteome</keyword>
<feature type="domain" description="D-alanyl-D-alanine carboxypeptidase-like core" evidence="1">
    <location>
        <begin position="11"/>
        <end position="105"/>
    </location>
</feature>
<dbReference type="Pfam" id="PF02557">
    <property type="entry name" value="VanY"/>
    <property type="match status" value="1"/>
</dbReference>
<protein>
    <submittedName>
        <fullName evidence="2">M15 family peptidase</fullName>
    </submittedName>
</protein>
<evidence type="ECO:0000259" key="1">
    <source>
        <dbReference type="Pfam" id="PF02557"/>
    </source>
</evidence>
<dbReference type="AlphaFoldDB" id="A0A916J6X8"/>
<dbReference type="SUPFAM" id="SSF55166">
    <property type="entry name" value="Hedgehog/DD-peptidase"/>
    <property type="match status" value="1"/>
</dbReference>
<dbReference type="GO" id="GO:0008233">
    <property type="term" value="F:peptidase activity"/>
    <property type="evidence" value="ECO:0007669"/>
    <property type="project" value="InterPro"/>
</dbReference>
<evidence type="ECO:0000313" key="2">
    <source>
        <dbReference type="EMBL" id="CAG4884310.1"/>
    </source>
</evidence>
<dbReference type="GO" id="GO:0006508">
    <property type="term" value="P:proteolysis"/>
    <property type="evidence" value="ECO:0007669"/>
    <property type="project" value="InterPro"/>
</dbReference>
<organism evidence="2 3">
    <name type="scientific">Georgfuchsia toluolica</name>
    <dbReference type="NCBI Taxonomy" id="424218"/>
    <lineage>
        <taxon>Bacteria</taxon>
        <taxon>Pseudomonadati</taxon>
        <taxon>Pseudomonadota</taxon>
        <taxon>Betaproteobacteria</taxon>
        <taxon>Nitrosomonadales</taxon>
        <taxon>Sterolibacteriaceae</taxon>
        <taxon>Georgfuchsia</taxon>
    </lineage>
</organism>
<reference evidence="2" key="1">
    <citation type="submission" date="2021-04" db="EMBL/GenBank/DDBJ databases">
        <authorList>
            <person name="Hornung B."/>
        </authorList>
    </citation>
    <scope>NUCLEOTIDE SEQUENCE</scope>
    <source>
        <strain evidence="2">G5G6</strain>
    </source>
</reference>
<gene>
    <name evidence="2" type="ORF">GTOL_12193</name>
</gene>
<sequence>MAADLNQLVPEFRPLVVRLLDACEAQGLPMRPFFTLRSPFEQAKLWRQSRSREQINAQIVKFKTQGANFLAHCIESVGPQNGPPVTNALPGFSWHQWGEAVDCFWLVDSKAEWSAQKLLDGRNGYRFCAAEAKSLGLTPGGLWPKLKNWPHVQLRVDSSPLKACGLTGIEEEMKKLFGSTG</sequence>
<dbReference type="Gene3D" id="3.30.1380.10">
    <property type="match status" value="1"/>
</dbReference>